<name>A0A5M4FC15_9ACTN</name>
<keyword evidence="1" id="KW-0472">Membrane</keyword>
<sequence length="86" mass="9670">MTRLGWFFRDASGRLVVVQLPNTALVVWLAATVLRWSAYDSRDTELRWIGAGALIVWALDELVRGASPFRRLLGAVVLAWQLANVF</sequence>
<dbReference type="Proteomes" id="UP000380867">
    <property type="component" value="Unassembled WGS sequence"/>
</dbReference>
<dbReference type="OrthoDB" id="3790005at2"/>
<dbReference type="EMBL" id="SDPQ02000003">
    <property type="protein sequence ID" value="KAA1395821.1"/>
    <property type="molecule type" value="Genomic_DNA"/>
</dbReference>
<accession>A0A5M4FC15</accession>
<dbReference type="AlphaFoldDB" id="A0A5M4FC15"/>
<evidence type="ECO:0000313" key="2">
    <source>
        <dbReference type="EMBL" id="KAA1395821.1"/>
    </source>
</evidence>
<keyword evidence="3" id="KW-1185">Reference proteome</keyword>
<comment type="caution">
    <text evidence="2">The sequence shown here is derived from an EMBL/GenBank/DDBJ whole genome shotgun (WGS) entry which is preliminary data.</text>
</comment>
<protein>
    <submittedName>
        <fullName evidence="2">Uncharacterized protein</fullName>
    </submittedName>
</protein>
<keyword evidence="1" id="KW-1133">Transmembrane helix</keyword>
<proteinExistence type="predicted"/>
<feature type="transmembrane region" description="Helical" evidence="1">
    <location>
        <begin position="12"/>
        <end position="34"/>
    </location>
</feature>
<dbReference type="RefSeq" id="WP_149690471.1">
    <property type="nucleotide sequence ID" value="NZ_SDPQ02000003.1"/>
</dbReference>
<gene>
    <name evidence="2" type="ORF">ESP70_016935</name>
</gene>
<reference evidence="2" key="1">
    <citation type="submission" date="2019-09" db="EMBL/GenBank/DDBJ databases">
        <authorList>
            <person name="Li J."/>
        </authorList>
    </citation>
    <scope>NUCLEOTIDE SEQUENCE [LARGE SCALE GENOMIC DNA]</scope>
    <source>
        <strain evidence="2">JCM 14732</strain>
    </source>
</reference>
<keyword evidence="1" id="KW-0812">Transmembrane</keyword>
<organism evidence="2 3">
    <name type="scientific">Aeromicrobium ginsengisoli</name>
    <dbReference type="NCBI Taxonomy" id="363867"/>
    <lineage>
        <taxon>Bacteria</taxon>
        <taxon>Bacillati</taxon>
        <taxon>Actinomycetota</taxon>
        <taxon>Actinomycetes</taxon>
        <taxon>Propionibacteriales</taxon>
        <taxon>Nocardioidaceae</taxon>
        <taxon>Aeromicrobium</taxon>
    </lineage>
</organism>
<evidence type="ECO:0000256" key="1">
    <source>
        <dbReference type="SAM" id="Phobius"/>
    </source>
</evidence>
<evidence type="ECO:0000313" key="3">
    <source>
        <dbReference type="Proteomes" id="UP000380867"/>
    </source>
</evidence>